<dbReference type="GO" id="GO:0043165">
    <property type="term" value="P:Gram-negative-bacterium-type cell outer membrane assembly"/>
    <property type="evidence" value="ECO:0007669"/>
    <property type="project" value="UniProtKB-UniRule"/>
</dbReference>
<gene>
    <name evidence="6" type="primary">bamD</name>
    <name evidence="9" type="ORF">PLEI_2375</name>
</gene>
<feature type="domain" description="Outer membrane lipoprotein BamD-like" evidence="8">
    <location>
        <begin position="27"/>
        <end position="234"/>
    </location>
</feature>
<protein>
    <recommendedName>
        <fullName evidence="6">Outer membrane protein assembly factor BamD</fullName>
    </recommendedName>
</protein>
<dbReference type="HOGENOM" id="CLU_065982_0_2_6"/>
<name>A0A0U1P830_PHOLE</name>
<dbReference type="PANTHER" id="PTHR37423:SF1">
    <property type="entry name" value="OUTER MEMBRANE PROTEIN ASSEMBLY FACTOR BAMD"/>
    <property type="match status" value="1"/>
</dbReference>
<evidence type="ECO:0000256" key="1">
    <source>
        <dbReference type="ARBA" id="ARBA00022729"/>
    </source>
</evidence>
<dbReference type="Gene3D" id="1.25.40.10">
    <property type="entry name" value="Tetratricopeptide repeat domain"/>
    <property type="match status" value="1"/>
</dbReference>
<dbReference type="CDD" id="cd15830">
    <property type="entry name" value="BamD"/>
    <property type="match status" value="1"/>
</dbReference>
<sequence length="242" mass="28004">MKRLTITTLLAVALLSGCSSKEEVIPDVPPSNLYATAQTALQSGNWTSAIEQLEALDSRYPFGAYSDQVQLDLIYAYYKSDDLALGEATIERFLRLNPDHPQADWVVYMRGLTHMAQDRSFMHDMFNINRFDRDPTPSRQAFTDFKYLLERYPESEYGADAKARMIFLKNRLANYDLATADFYVRREAWIAAINRCQQVQRLYPDTEAARESLKLEKTAYEKLNLQKEVERTEKMMKLNPAK</sequence>
<feature type="chain" id="PRO_5008996750" description="Outer membrane protein assembly factor BamD" evidence="7">
    <location>
        <begin position="22"/>
        <end position="242"/>
    </location>
</feature>
<dbReference type="AlphaFoldDB" id="A0A0U1P830"/>
<dbReference type="SUPFAM" id="SSF48452">
    <property type="entry name" value="TPR-like"/>
    <property type="match status" value="1"/>
</dbReference>
<organism evidence="9 10">
    <name type="scientific">Photobacterium leiognathi lrivu.4.1</name>
    <dbReference type="NCBI Taxonomy" id="1248232"/>
    <lineage>
        <taxon>Bacteria</taxon>
        <taxon>Pseudomonadati</taxon>
        <taxon>Pseudomonadota</taxon>
        <taxon>Gammaproteobacteria</taxon>
        <taxon>Vibrionales</taxon>
        <taxon>Vibrionaceae</taxon>
        <taxon>Photobacterium</taxon>
    </lineage>
</organism>
<evidence type="ECO:0000259" key="8">
    <source>
        <dbReference type="Pfam" id="PF13525"/>
    </source>
</evidence>
<dbReference type="NCBIfam" id="TIGR03302">
    <property type="entry name" value="OM_YfiO"/>
    <property type="match status" value="1"/>
</dbReference>
<evidence type="ECO:0000313" key="10">
    <source>
        <dbReference type="Proteomes" id="UP000030675"/>
    </source>
</evidence>
<keyword evidence="1 6" id="KW-0732">Signal</keyword>
<dbReference type="PANTHER" id="PTHR37423">
    <property type="entry name" value="SOLUBLE LYTIC MUREIN TRANSGLYCOSYLASE-RELATED"/>
    <property type="match status" value="1"/>
</dbReference>
<dbReference type="GO" id="GO:0051205">
    <property type="term" value="P:protein insertion into membrane"/>
    <property type="evidence" value="ECO:0007669"/>
    <property type="project" value="UniProtKB-UniRule"/>
</dbReference>
<keyword evidence="3 6" id="KW-0564">Palmitate</keyword>
<dbReference type="Proteomes" id="UP000030675">
    <property type="component" value="Unassembled WGS sequence"/>
</dbReference>
<dbReference type="GO" id="GO:1990063">
    <property type="term" value="C:Bam protein complex"/>
    <property type="evidence" value="ECO:0007669"/>
    <property type="project" value="TreeGrafter"/>
</dbReference>
<comment type="subcellular location">
    <subcellularLocation>
        <location evidence="6">Cell outer membrane</location>
        <topology evidence="6">Lipid-anchor</topology>
    </subcellularLocation>
</comment>
<dbReference type="GeneID" id="99740203"/>
<comment type="function">
    <text evidence="6">Part of the outer membrane protein assembly complex, which is involved in assembly and insertion of beta-barrel proteins into the outer membrane.</text>
</comment>
<dbReference type="InterPro" id="IPR011990">
    <property type="entry name" value="TPR-like_helical_dom_sf"/>
</dbReference>
<keyword evidence="5 6" id="KW-0449">Lipoprotein</keyword>
<dbReference type="eggNOG" id="COG4105">
    <property type="taxonomic scope" value="Bacteria"/>
</dbReference>
<proteinExistence type="inferred from homology"/>
<evidence type="ECO:0000256" key="6">
    <source>
        <dbReference type="HAMAP-Rule" id="MF_00922"/>
    </source>
</evidence>
<evidence type="ECO:0000256" key="7">
    <source>
        <dbReference type="SAM" id="SignalP"/>
    </source>
</evidence>
<evidence type="ECO:0000256" key="5">
    <source>
        <dbReference type="ARBA" id="ARBA00023288"/>
    </source>
</evidence>
<accession>A0A0U1P830</accession>
<evidence type="ECO:0000313" key="9">
    <source>
        <dbReference type="EMBL" id="GAD30719.1"/>
    </source>
</evidence>
<evidence type="ECO:0000256" key="4">
    <source>
        <dbReference type="ARBA" id="ARBA00023237"/>
    </source>
</evidence>
<reference evidence="10" key="1">
    <citation type="submission" date="2012-12" db="EMBL/GenBank/DDBJ databases">
        <title>Genome Sequence of Photobacterium leiognathi lrivu.4.1.</title>
        <authorList>
            <person name="Urbanczyk H."/>
            <person name="Ogura Y."/>
            <person name="Hayashi T."/>
            <person name="Dunlap P.V."/>
        </authorList>
    </citation>
    <scope>NUCLEOTIDE SEQUENCE [LARGE SCALE GENOMIC DNA]</scope>
    <source>
        <strain evidence="10">lrivu.4.1</strain>
    </source>
</reference>
<dbReference type="PROSITE" id="PS51257">
    <property type="entry name" value="PROKAR_LIPOPROTEIN"/>
    <property type="match status" value="1"/>
</dbReference>
<keyword evidence="2 6" id="KW-0472">Membrane</keyword>
<dbReference type="HAMAP" id="MF_00922">
    <property type="entry name" value="OM_assembly_BamD"/>
    <property type="match status" value="1"/>
</dbReference>
<keyword evidence="4 6" id="KW-0998">Cell outer membrane</keyword>
<dbReference type="RefSeq" id="WP_008988056.1">
    <property type="nucleotide sequence ID" value="NZ_DF196819.1"/>
</dbReference>
<dbReference type="InterPro" id="IPR039565">
    <property type="entry name" value="BamD-like"/>
</dbReference>
<feature type="signal peptide" evidence="7">
    <location>
        <begin position="1"/>
        <end position="21"/>
    </location>
</feature>
<comment type="similarity">
    <text evidence="6">Belongs to the BamD family.</text>
</comment>
<dbReference type="EMBL" id="DF196819">
    <property type="protein sequence ID" value="GAD30719.1"/>
    <property type="molecule type" value="Genomic_DNA"/>
</dbReference>
<dbReference type="Pfam" id="PF13525">
    <property type="entry name" value="YfiO"/>
    <property type="match status" value="1"/>
</dbReference>
<dbReference type="InterPro" id="IPR017689">
    <property type="entry name" value="BamD"/>
</dbReference>
<comment type="subunit">
    <text evidence="6">Part of the Bam complex.</text>
</comment>
<evidence type="ECO:0000256" key="3">
    <source>
        <dbReference type="ARBA" id="ARBA00023139"/>
    </source>
</evidence>
<evidence type="ECO:0000256" key="2">
    <source>
        <dbReference type="ARBA" id="ARBA00023136"/>
    </source>
</evidence>